<feature type="region of interest" description="Disordered" evidence="2">
    <location>
        <begin position="1233"/>
        <end position="1256"/>
    </location>
</feature>
<evidence type="ECO:0000256" key="2">
    <source>
        <dbReference type="SAM" id="MobiDB-lite"/>
    </source>
</evidence>
<feature type="transmembrane region" description="Helical" evidence="3">
    <location>
        <begin position="1394"/>
        <end position="1416"/>
    </location>
</feature>
<feature type="compositionally biased region" description="Polar residues" evidence="2">
    <location>
        <begin position="909"/>
        <end position="918"/>
    </location>
</feature>
<feature type="domain" description="DUF7750" evidence="4">
    <location>
        <begin position="529"/>
        <end position="593"/>
    </location>
</feature>
<dbReference type="GO" id="GO:0034338">
    <property type="term" value="F:short-chain carboxylesterase activity"/>
    <property type="evidence" value="ECO:0007669"/>
    <property type="project" value="TreeGrafter"/>
</dbReference>
<proteinExistence type="inferred from homology"/>
<feature type="region of interest" description="Disordered" evidence="2">
    <location>
        <begin position="652"/>
        <end position="788"/>
    </location>
</feature>
<organism evidence="5 6">
    <name type="scientific">Liquidambar formosana</name>
    <name type="common">Formosan gum</name>
    <dbReference type="NCBI Taxonomy" id="63359"/>
    <lineage>
        <taxon>Eukaryota</taxon>
        <taxon>Viridiplantae</taxon>
        <taxon>Streptophyta</taxon>
        <taxon>Embryophyta</taxon>
        <taxon>Tracheophyta</taxon>
        <taxon>Spermatophyta</taxon>
        <taxon>Magnoliopsida</taxon>
        <taxon>eudicotyledons</taxon>
        <taxon>Gunneridae</taxon>
        <taxon>Pentapetalae</taxon>
        <taxon>Saxifragales</taxon>
        <taxon>Altingiaceae</taxon>
        <taxon>Liquidambar</taxon>
    </lineage>
</organism>
<evidence type="ECO:0000259" key="4">
    <source>
        <dbReference type="Pfam" id="PF24930"/>
    </source>
</evidence>
<dbReference type="SUPFAM" id="SSF53474">
    <property type="entry name" value="alpha/beta-Hydrolases"/>
    <property type="match status" value="1"/>
</dbReference>
<feature type="region of interest" description="Disordered" evidence="2">
    <location>
        <begin position="820"/>
        <end position="866"/>
    </location>
</feature>
<dbReference type="Proteomes" id="UP001415857">
    <property type="component" value="Unassembled WGS sequence"/>
</dbReference>
<comment type="similarity">
    <text evidence="1">Belongs to the AB hydrolase superfamily. AB hydrolase 4 family.</text>
</comment>
<dbReference type="Gene3D" id="3.40.50.1820">
    <property type="entry name" value="alpha/beta hydrolase"/>
    <property type="match status" value="1"/>
</dbReference>
<name>A0AAP0WSN4_LIQFO</name>
<dbReference type="PANTHER" id="PTHR10794">
    <property type="entry name" value="ABHYDROLASE DOMAIN-CONTAINING PROTEIN"/>
    <property type="match status" value="1"/>
</dbReference>
<feature type="compositionally biased region" description="Basic and acidic residues" evidence="2">
    <location>
        <begin position="755"/>
        <end position="767"/>
    </location>
</feature>
<dbReference type="InterPro" id="IPR029058">
    <property type="entry name" value="AB_hydrolase_fold"/>
</dbReference>
<protein>
    <recommendedName>
        <fullName evidence="4">DUF7750 domain-containing protein</fullName>
    </recommendedName>
</protein>
<feature type="region of interest" description="Disordered" evidence="2">
    <location>
        <begin position="905"/>
        <end position="927"/>
    </location>
</feature>
<evidence type="ECO:0000313" key="6">
    <source>
        <dbReference type="Proteomes" id="UP001415857"/>
    </source>
</evidence>
<feature type="compositionally biased region" description="Basic and acidic residues" evidence="2">
    <location>
        <begin position="1247"/>
        <end position="1256"/>
    </location>
</feature>
<feature type="transmembrane region" description="Helical" evidence="3">
    <location>
        <begin position="1428"/>
        <end position="1449"/>
    </location>
</feature>
<feature type="compositionally biased region" description="Basic and acidic residues" evidence="2">
    <location>
        <begin position="831"/>
        <end position="866"/>
    </location>
</feature>
<dbReference type="PANTHER" id="PTHR10794:SF92">
    <property type="entry name" value="EMBRYOGENESIS-ASSOCIATED PROTEIN EMB8"/>
    <property type="match status" value="1"/>
</dbReference>
<feature type="region of interest" description="Disordered" evidence="2">
    <location>
        <begin position="1286"/>
        <end position="1307"/>
    </location>
</feature>
<keyword evidence="6" id="KW-1185">Reference proteome</keyword>
<dbReference type="Pfam" id="PF24930">
    <property type="entry name" value="DUF7750"/>
    <property type="match status" value="1"/>
</dbReference>
<gene>
    <name evidence="5" type="ORF">L1049_023024</name>
</gene>
<keyword evidence="3" id="KW-0472">Membrane</keyword>
<keyword evidence="3" id="KW-1133">Transmembrane helix</keyword>
<sequence>MSLTPKFSNTHLHSQFKTPNSILILHRNPFQLREFRVWRRRRLKINRKCAVRNQLGPLLPSSFEDLFQNLVSQFPSVNSLDLVAPALGFASGVALFLSRLRPDTNSELSDVGEWVLFTSPTPFNRFVLLRCPSISFEGSELLEDVNEKLVKKDRHFVRLNSGRIHVRDVHGREDDLMEKLAYQRECVITDDGGVISLDWPANLDLTEEHGLDTTLLLIPGTAQGSSDRRIRSFVFECLKRGFFPVVMNPRGCAGSPLTTARLFTAADSDDICTAIQFINKARPWTTLMGVGWGYGANMLTKYLAEVGEKTPLTAATCIDNPFDLEEATRSSPHQIAVDHKLTGGLIDILRSNKELFQGRTKGFDVEKALSAKSVRDLRKQYLCVIVSARSVISWCQDLTIEWLTAVELGLLKGRHPLLKDVDVTINPSKGLALVEGKASDKGGRVNKLLDLTLSNALKGYSVVPRNDMLEENDNVARIRLRSRRDTEKVLELEDKALQQVHNGALQQTSSVDAELIQEDGVNPVDNERGQVLQTAQVVMNMLDVTMPDTLTEEQKKKVLTAVGQGETIMKALQGAVPEDVREKLKNAVSGILQTQGTNLNLDGLLHIGQIANASSGLNINLHENVGGLSSEEGLYKDPHSSDQRKMADDLEDGLDTSQPAIDQPAEGLESDLSEKLQKSIALGQSHSTNNDHNENGSETGADSKFYSQSENASDTEEAIVEQDDGMAQLDTKEEKNASDTEEAIVEQDDGMAQLDTKEEKNIQKTEEEALQSSSEAQPEGNDDKKRDEKDALTGMDETTQVAVQSVFGVIEDMITHLEEEKYNDNEVNDGNEVKGEKVGSVSEKHIMNDPNLEKKEDNENDPNSHSDILHDTSAHDCENHMESHMEARSEWVEEKLSQNPISLYENGVDYSQGNNTTSHVDKRENERKEHLVGSKLLAKNSNKLRHVNNIPLYVSMNPYGDSLYNEYLRRYLLSKMPNTKSLDLDTTTALLLDYFPEDGEWKLLEQPGNSGESNDDTATCKGVDKRVQAHSPGKADDTDNIIEPPYVVLDTEKQQEPVGEYEIVDKINAKVEIEDDRLEELMHFVKNIILDSLKVEVGRKLGAADMKEMESNVARDMEQVANAVSLAVRHDKECIWSLEGKDNTIGQTSEKIGTLHGEHIIRAVSFAVQDTNYLRRVLPIGVIVGSSLAALRKFFNVATVHDSGKSRTMTLDQVKNSGQNNYGLIGEMKINQMPFDKTNPNSSLDTSKSRVREEGGLKNINNETVMVGAVTAALEVSGLLMHQQSKSFKEKGNHQEEPDKLEEAMSEKDQNNIVTSLAEKAMSVAGPVVPTKEDGEVDQDRLVAMLAEMGQKGGMLKLVGKVALLWGGLRGAMSLTERLISFLCLAERPLFQRILGFVCMVLVLWSPVVVPLLPTLMRSWATHNSSRIAELACIAGLYTAIVTLVMLWGKRVRGYESPFEQYGLDFTSSMKDKCACGCHLFKFRTVL</sequence>
<evidence type="ECO:0000256" key="3">
    <source>
        <dbReference type="SAM" id="Phobius"/>
    </source>
</evidence>
<comment type="caution">
    <text evidence="5">The sequence shown here is derived from an EMBL/GenBank/DDBJ whole genome shotgun (WGS) entry which is preliminary data.</text>
</comment>
<accession>A0AAP0WSN4</accession>
<feature type="compositionally biased region" description="Basic and acidic residues" evidence="2">
    <location>
        <begin position="1287"/>
        <end position="1307"/>
    </location>
</feature>
<evidence type="ECO:0000256" key="1">
    <source>
        <dbReference type="ARBA" id="ARBA00010884"/>
    </source>
</evidence>
<dbReference type="InterPro" id="IPR050960">
    <property type="entry name" value="AB_hydrolase_4_sf"/>
</dbReference>
<dbReference type="InterPro" id="IPR056652">
    <property type="entry name" value="DUF7750"/>
</dbReference>
<feature type="compositionally biased region" description="Polar residues" evidence="2">
    <location>
        <begin position="696"/>
        <end position="712"/>
    </location>
</feature>
<evidence type="ECO:0000313" key="5">
    <source>
        <dbReference type="EMBL" id="KAK9275755.1"/>
    </source>
</evidence>
<keyword evidence="3" id="KW-0812">Transmembrane</keyword>
<dbReference type="GO" id="GO:0047372">
    <property type="term" value="F:monoacylglycerol lipase activity"/>
    <property type="evidence" value="ECO:0007669"/>
    <property type="project" value="TreeGrafter"/>
</dbReference>
<feature type="compositionally biased region" description="Acidic residues" evidence="2">
    <location>
        <begin position="739"/>
        <end position="749"/>
    </location>
</feature>
<dbReference type="EMBL" id="JBBPBK010000011">
    <property type="protein sequence ID" value="KAK9275755.1"/>
    <property type="molecule type" value="Genomic_DNA"/>
</dbReference>
<feature type="compositionally biased region" description="Acidic residues" evidence="2">
    <location>
        <begin position="713"/>
        <end position="724"/>
    </location>
</feature>
<feature type="compositionally biased region" description="Low complexity" evidence="2">
    <location>
        <begin position="770"/>
        <end position="779"/>
    </location>
</feature>
<reference evidence="5 6" key="1">
    <citation type="journal article" date="2024" name="Plant J.">
        <title>Genome sequences and population genomics reveal climatic adaptation and genomic divergence between two closely related sweetgum species.</title>
        <authorList>
            <person name="Xu W.Q."/>
            <person name="Ren C.Q."/>
            <person name="Zhang X.Y."/>
            <person name="Comes H.P."/>
            <person name="Liu X.H."/>
            <person name="Li Y.G."/>
            <person name="Kettle C.J."/>
            <person name="Jalonen R."/>
            <person name="Gaisberger H."/>
            <person name="Ma Y.Z."/>
            <person name="Qiu Y.X."/>
        </authorList>
    </citation>
    <scope>NUCLEOTIDE SEQUENCE [LARGE SCALE GENOMIC DNA]</scope>
    <source>
        <strain evidence="5">Hangzhou</strain>
    </source>
</reference>